<evidence type="ECO:0000259" key="1">
    <source>
        <dbReference type="Pfam" id="PF07727"/>
    </source>
</evidence>
<feature type="non-terminal residue" evidence="2">
    <location>
        <position position="1"/>
    </location>
</feature>
<dbReference type="AlphaFoldDB" id="A0A699HZL9"/>
<feature type="domain" description="Reverse transcriptase Ty1/copia-type" evidence="1">
    <location>
        <begin position="34"/>
        <end position="100"/>
    </location>
</feature>
<comment type="caution">
    <text evidence="2">The sequence shown here is derived from an EMBL/GenBank/DDBJ whole genome shotgun (WGS) entry which is preliminary data.</text>
</comment>
<name>A0A699HZL9_TANCI</name>
<organism evidence="2">
    <name type="scientific">Tanacetum cinerariifolium</name>
    <name type="common">Dalmatian daisy</name>
    <name type="synonym">Chrysanthemum cinerariifolium</name>
    <dbReference type="NCBI Taxonomy" id="118510"/>
    <lineage>
        <taxon>Eukaryota</taxon>
        <taxon>Viridiplantae</taxon>
        <taxon>Streptophyta</taxon>
        <taxon>Embryophyta</taxon>
        <taxon>Tracheophyta</taxon>
        <taxon>Spermatophyta</taxon>
        <taxon>Magnoliopsida</taxon>
        <taxon>eudicotyledons</taxon>
        <taxon>Gunneridae</taxon>
        <taxon>Pentapetalae</taxon>
        <taxon>asterids</taxon>
        <taxon>campanulids</taxon>
        <taxon>Asterales</taxon>
        <taxon>Asteraceae</taxon>
        <taxon>Asteroideae</taxon>
        <taxon>Anthemideae</taxon>
        <taxon>Anthemidinae</taxon>
        <taxon>Tanacetum</taxon>
    </lineage>
</organism>
<reference evidence="2" key="1">
    <citation type="journal article" date="2019" name="Sci. Rep.">
        <title>Draft genome of Tanacetum cinerariifolium, the natural source of mosquito coil.</title>
        <authorList>
            <person name="Yamashiro T."/>
            <person name="Shiraishi A."/>
            <person name="Satake H."/>
            <person name="Nakayama K."/>
        </authorList>
    </citation>
    <scope>NUCLEOTIDE SEQUENCE</scope>
</reference>
<dbReference type="InterPro" id="IPR013103">
    <property type="entry name" value="RVT_2"/>
</dbReference>
<dbReference type="EMBL" id="BKCJ010228176">
    <property type="protein sequence ID" value="GEY97639.1"/>
    <property type="molecule type" value="Genomic_DNA"/>
</dbReference>
<dbReference type="Pfam" id="PF07727">
    <property type="entry name" value="RVT_2"/>
    <property type="match status" value="1"/>
</dbReference>
<dbReference type="PANTHER" id="PTHR11439">
    <property type="entry name" value="GAG-POL-RELATED RETROTRANSPOSON"/>
    <property type="match status" value="1"/>
</dbReference>
<dbReference type="PANTHER" id="PTHR11439:SF524">
    <property type="entry name" value="RNA-DIRECTED DNA POLYMERASE, PROTEIN KINASE RLK-PELLE-DLSV FAMILY"/>
    <property type="match status" value="1"/>
</dbReference>
<sequence>FVAKVVGLEGRFAGELVVKMRDCRKVGYSHGENSGLNEHTLNRYKSRLVANGSSQQLGVDFDETFIPVVKPTTIRTLLSFAVSRQWPIHQLDVKNAFLNVRSKHLVLGFSGLRGTPFGLDSLIVNVIHRCLCIHKYLRVVLSQKKYALYLLEHATMVHCNASRTPVDTDSKQGQDGVLVQDPTLYRNLAGGLQEPHFAALKRILRYVKVTLDFGLHLYASDTTSLVGYTDADWAGRLSTRSAEAEYRGVTNIVAETSWLHNLLRELHSPLLKATLVYCDNYAYIFTKGLPSALFEDFRSSLSVRLPPAPTARAY</sequence>
<proteinExistence type="predicted"/>
<evidence type="ECO:0000313" key="2">
    <source>
        <dbReference type="EMBL" id="GEY97639.1"/>
    </source>
</evidence>
<accession>A0A699HZL9</accession>
<gene>
    <name evidence="2" type="ORF">Tci_469613</name>
</gene>
<protein>
    <recommendedName>
        <fullName evidence="1">Reverse transcriptase Ty1/copia-type domain-containing protein</fullName>
    </recommendedName>
</protein>